<evidence type="ECO:0000313" key="2">
    <source>
        <dbReference type="Proteomes" id="UP000053558"/>
    </source>
</evidence>
<reference evidence="2" key="1">
    <citation type="journal article" date="2012" name="Science">
        <title>The Paleozoic origin of enzymatic lignin decomposition reconstructed from 31 fungal genomes.</title>
        <authorList>
            <person name="Floudas D."/>
            <person name="Binder M."/>
            <person name="Riley R."/>
            <person name="Barry K."/>
            <person name="Blanchette R.A."/>
            <person name="Henrissat B."/>
            <person name="Martinez A.T."/>
            <person name="Otillar R."/>
            <person name="Spatafora J.W."/>
            <person name="Yadav J.S."/>
            <person name="Aerts A."/>
            <person name="Benoit I."/>
            <person name="Boyd A."/>
            <person name="Carlson A."/>
            <person name="Copeland A."/>
            <person name="Coutinho P.M."/>
            <person name="de Vries R.P."/>
            <person name="Ferreira P."/>
            <person name="Findley K."/>
            <person name="Foster B."/>
            <person name="Gaskell J."/>
            <person name="Glotzer D."/>
            <person name="Gorecki P."/>
            <person name="Heitman J."/>
            <person name="Hesse C."/>
            <person name="Hori C."/>
            <person name="Igarashi K."/>
            <person name="Jurgens J.A."/>
            <person name="Kallen N."/>
            <person name="Kersten P."/>
            <person name="Kohler A."/>
            <person name="Kuees U."/>
            <person name="Kumar T.K.A."/>
            <person name="Kuo A."/>
            <person name="LaButti K."/>
            <person name="Larrondo L.F."/>
            <person name="Lindquist E."/>
            <person name="Ling A."/>
            <person name="Lombard V."/>
            <person name="Lucas S."/>
            <person name="Lundell T."/>
            <person name="Martin R."/>
            <person name="McLaughlin D.J."/>
            <person name="Morgenstern I."/>
            <person name="Morin E."/>
            <person name="Murat C."/>
            <person name="Nagy L.G."/>
            <person name="Nolan M."/>
            <person name="Ohm R.A."/>
            <person name="Patyshakuliyeva A."/>
            <person name="Rokas A."/>
            <person name="Ruiz-Duenas F.J."/>
            <person name="Sabat G."/>
            <person name="Salamov A."/>
            <person name="Samejima M."/>
            <person name="Schmutz J."/>
            <person name="Slot J.C."/>
            <person name="St John F."/>
            <person name="Stenlid J."/>
            <person name="Sun H."/>
            <person name="Sun S."/>
            <person name="Syed K."/>
            <person name="Tsang A."/>
            <person name="Wiebenga A."/>
            <person name="Young D."/>
            <person name="Pisabarro A."/>
            <person name="Eastwood D.C."/>
            <person name="Martin F."/>
            <person name="Cullen D."/>
            <person name="Grigoriev I.V."/>
            <person name="Hibbett D.S."/>
        </authorList>
    </citation>
    <scope>NUCLEOTIDE SEQUENCE [LARGE SCALE GENOMIC DNA]</scope>
    <source>
        <strain evidence="2">RWD-64-598 SS2</strain>
    </source>
</reference>
<name>A0A5M3MSQ9_CONPW</name>
<dbReference type="GO" id="GO:0003676">
    <property type="term" value="F:nucleic acid binding"/>
    <property type="evidence" value="ECO:0007669"/>
    <property type="project" value="InterPro"/>
</dbReference>
<dbReference type="InterPro" id="IPR012337">
    <property type="entry name" value="RNaseH-like_sf"/>
</dbReference>
<dbReference type="SUPFAM" id="SSF53098">
    <property type="entry name" value="Ribonuclease H-like"/>
    <property type="match status" value="1"/>
</dbReference>
<dbReference type="Proteomes" id="UP000053558">
    <property type="component" value="Unassembled WGS sequence"/>
</dbReference>
<dbReference type="RefSeq" id="XP_007767592.1">
    <property type="nucleotide sequence ID" value="XM_007769402.1"/>
</dbReference>
<proteinExistence type="predicted"/>
<dbReference type="Gene3D" id="3.30.420.10">
    <property type="entry name" value="Ribonuclease H-like superfamily/Ribonuclease H"/>
    <property type="match status" value="1"/>
</dbReference>
<dbReference type="GeneID" id="19203026"/>
<organism evidence="1 2">
    <name type="scientific">Coniophora puteana (strain RWD-64-598)</name>
    <name type="common">Brown rot fungus</name>
    <dbReference type="NCBI Taxonomy" id="741705"/>
    <lineage>
        <taxon>Eukaryota</taxon>
        <taxon>Fungi</taxon>
        <taxon>Dikarya</taxon>
        <taxon>Basidiomycota</taxon>
        <taxon>Agaricomycotina</taxon>
        <taxon>Agaricomycetes</taxon>
        <taxon>Agaricomycetidae</taxon>
        <taxon>Boletales</taxon>
        <taxon>Coniophorineae</taxon>
        <taxon>Coniophoraceae</taxon>
        <taxon>Coniophora</taxon>
    </lineage>
</organism>
<keyword evidence="2" id="KW-1185">Reference proteome</keyword>
<dbReference type="InterPro" id="IPR036397">
    <property type="entry name" value="RNaseH_sf"/>
</dbReference>
<protein>
    <submittedName>
        <fullName evidence="1">Uncharacterized protein</fullName>
    </submittedName>
</protein>
<dbReference type="KEGG" id="cput:CONPUDRAFT_152613"/>
<dbReference type="EMBL" id="JH711577">
    <property type="protein sequence ID" value="EIW81695.1"/>
    <property type="molecule type" value="Genomic_DNA"/>
</dbReference>
<evidence type="ECO:0000313" key="1">
    <source>
        <dbReference type="EMBL" id="EIW81695.1"/>
    </source>
</evidence>
<gene>
    <name evidence="1" type="ORF">CONPUDRAFT_152613</name>
</gene>
<dbReference type="OrthoDB" id="407198at2759"/>
<dbReference type="AlphaFoldDB" id="A0A5M3MSQ9"/>
<accession>A0A5M3MSQ9</accession>
<comment type="caution">
    <text evidence="1">The sequence shown here is derived from an EMBL/GenBank/DDBJ whole genome shotgun (WGS) entry which is preliminary data.</text>
</comment>
<sequence>MGQDARWGVPVDGRLDSAAHPDNHRIEALAVLVALSMIGTVIKKGSACGKSKARKNGKTPPLSWIVATDSQYVVDRITDTIKARCNQDVFKRISLELQKLEVKYGSKIQFWLIKRAQNHTADLLARGAAKMSMQGV</sequence>